<organism evidence="1 2">
    <name type="scientific">Conexibacter stalactiti</name>
    <dbReference type="NCBI Taxonomy" id="1940611"/>
    <lineage>
        <taxon>Bacteria</taxon>
        <taxon>Bacillati</taxon>
        <taxon>Actinomycetota</taxon>
        <taxon>Thermoleophilia</taxon>
        <taxon>Solirubrobacterales</taxon>
        <taxon>Conexibacteraceae</taxon>
        <taxon>Conexibacter</taxon>
    </lineage>
</organism>
<dbReference type="Proteomes" id="UP001284601">
    <property type="component" value="Unassembled WGS sequence"/>
</dbReference>
<accession>A0ABU4HV95</accession>
<proteinExistence type="predicted"/>
<reference evidence="2" key="1">
    <citation type="submission" date="2023-07" db="EMBL/GenBank/DDBJ databases">
        <title>Conexibacter stalactiti sp. nov., isolated from stalactites in a lava cave and emended description of the genus Conexibacter.</title>
        <authorList>
            <person name="Lee S.D."/>
        </authorList>
    </citation>
    <scope>NUCLEOTIDE SEQUENCE [LARGE SCALE GENOMIC DNA]</scope>
    <source>
        <strain evidence="2">KCTC 39840</strain>
    </source>
</reference>
<dbReference type="Pfam" id="PF01987">
    <property type="entry name" value="AIM24"/>
    <property type="match status" value="1"/>
</dbReference>
<evidence type="ECO:0000313" key="1">
    <source>
        <dbReference type="EMBL" id="MDW5597242.1"/>
    </source>
</evidence>
<dbReference type="RefSeq" id="WP_318599706.1">
    <property type="nucleotide sequence ID" value="NZ_JAWSTH010000080.1"/>
</dbReference>
<dbReference type="NCBIfam" id="TIGR00266">
    <property type="entry name" value="TIGR00266 family protein"/>
    <property type="match status" value="1"/>
</dbReference>
<name>A0ABU4HV95_9ACTN</name>
<evidence type="ECO:0000313" key="2">
    <source>
        <dbReference type="Proteomes" id="UP001284601"/>
    </source>
</evidence>
<comment type="caution">
    <text evidence="1">The sequence shown here is derived from an EMBL/GenBank/DDBJ whole genome shotgun (WGS) entry which is preliminary data.</text>
</comment>
<dbReference type="PANTHER" id="PTHR43657:SF1">
    <property type="entry name" value="ALTERED INHERITANCE OF MITOCHONDRIA PROTEIN 24, MITOCHONDRIAL"/>
    <property type="match status" value="1"/>
</dbReference>
<dbReference type="InterPro" id="IPR002838">
    <property type="entry name" value="AIM24"/>
</dbReference>
<dbReference type="EMBL" id="JAWSTH010000080">
    <property type="protein sequence ID" value="MDW5597242.1"/>
    <property type="molecule type" value="Genomic_DNA"/>
</dbReference>
<keyword evidence="2" id="KW-1185">Reference proteome</keyword>
<dbReference type="SUPFAM" id="SSF51219">
    <property type="entry name" value="TRAP-like"/>
    <property type="match status" value="1"/>
</dbReference>
<dbReference type="PANTHER" id="PTHR43657">
    <property type="entry name" value="TRYPTOPHAN RNA-BINDING ATTENUATOR PROTEIN-LIKE PROTEIN"/>
    <property type="match status" value="1"/>
</dbReference>
<sequence>MNVEIRHAPSFAVARVTLAGGEAVRAESGAMMATSGGVDVEAKMQGGLMKGLKRSMLGGESLFVTRLTAPSQGGWVDVSAALPGDVRVIELGGPINISRGNWLASSDGVELDTKWGGFKNLFGGEGGFFIHATGSGSVIVSCYGALDTIELAAGESVVLDSGHVVAFDPSTQFTTRKVSSGLMNTLKSGEGLVMEFSGPGRVLTQSRTPNALVAWLTTALPFSRA</sequence>
<reference evidence="1 2" key="2">
    <citation type="submission" date="2023-10" db="EMBL/GenBank/DDBJ databases">
        <authorList>
            <person name="Han X.F."/>
        </authorList>
    </citation>
    <scope>NUCLEOTIDE SEQUENCE [LARGE SCALE GENOMIC DNA]</scope>
    <source>
        <strain evidence="1 2">KCTC 39840</strain>
    </source>
</reference>
<gene>
    <name evidence="1" type="ORF">R7226_23040</name>
</gene>
<dbReference type="Gene3D" id="3.60.160.10">
    <property type="entry name" value="Mitochondrial biogenesis AIM24"/>
    <property type="match status" value="1"/>
</dbReference>
<dbReference type="InterPro" id="IPR036983">
    <property type="entry name" value="AIM24_sf"/>
</dbReference>
<protein>
    <submittedName>
        <fullName evidence="1">TIGR00266 family protein</fullName>
    </submittedName>
</protein>
<dbReference type="InterPro" id="IPR016031">
    <property type="entry name" value="Trp_RNA-bd_attenuator-like_dom"/>
</dbReference>